<sequence length="452" mass="46680">MKINYKIFSYGIAAIFIVFVAVLMASHFNVKKVRASVADNLSGWAWSETIGWIHFNDANYGVNVAANGAMSGYAWSENIGWISFNENSGCPSAPCQPKMNPGNGEVSGWAKAPAADGNGWDGWIHLRGSNYGVSVSGCDWDGYAWGSDVVGWIHFKGTGYGVVGSGNACQSTPPPAGFSCNSQNQCVFGGGGTSCLTGAGCPGGGGGGGCVGNCGGGGDGGGGGGNGAPSVSQLSADTSFFCPSNQVELKWNYSDPNNDPQNAFRLQVDNNSGFSSMLIDAYKDTSDHLYIIPPNVLAFGTTYYFVVSVKDSTGAWSNWSSAASFYTPSSCAPVSDFGLNKSKDISVNVTGSGNSTSNASQITVTPFSGFAAAVNLLAISISPNLPGISYSLNPPTLNQTQYSSGSAFQATIPGSTIPGNYTITIQGVGGGFTRTVNVILKVNSISSVIREI</sequence>
<comment type="caution">
    <text evidence="3">The sequence shown here is derived from an EMBL/GenBank/DDBJ whole genome shotgun (WGS) entry which is preliminary data.</text>
</comment>
<dbReference type="SUPFAM" id="SSF49265">
    <property type="entry name" value="Fibronectin type III"/>
    <property type="match status" value="1"/>
</dbReference>
<reference evidence="3 4" key="1">
    <citation type="journal article" date="2016" name="Nat. Commun.">
        <title>Thousands of microbial genomes shed light on interconnected biogeochemical processes in an aquifer system.</title>
        <authorList>
            <person name="Anantharaman K."/>
            <person name="Brown C.T."/>
            <person name="Hug L.A."/>
            <person name="Sharon I."/>
            <person name="Castelle C.J."/>
            <person name="Probst A.J."/>
            <person name="Thomas B.C."/>
            <person name="Singh A."/>
            <person name="Wilkins M.J."/>
            <person name="Karaoz U."/>
            <person name="Brodie E.L."/>
            <person name="Williams K.H."/>
            <person name="Hubbard S.S."/>
            <person name="Banfield J.F."/>
        </authorList>
    </citation>
    <scope>NUCLEOTIDE SEQUENCE [LARGE SCALE GENOMIC DNA]</scope>
</reference>
<dbReference type="InterPro" id="IPR013783">
    <property type="entry name" value="Ig-like_fold"/>
</dbReference>
<evidence type="ECO:0000256" key="1">
    <source>
        <dbReference type="SAM" id="Phobius"/>
    </source>
</evidence>
<dbReference type="InterPro" id="IPR036116">
    <property type="entry name" value="FN3_sf"/>
</dbReference>
<evidence type="ECO:0000313" key="4">
    <source>
        <dbReference type="Proteomes" id="UP000177334"/>
    </source>
</evidence>
<feature type="domain" description="Fibronectin type-III" evidence="2">
    <location>
        <begin position="228"/>
        <end position="330"/>
    </location>
</feature>
<evidence type="ECO:0000259" key="2">
    <source>
        <dbReference type="PROSITE" id="PS50853"/>
    </source>
</evidence>
<dbReference type="Gene3D" id="2.60.40.10">
    <property type="entry name" value="Immunoglobulins"/>
    <property type="match status" value="1"/>
</dbReference>
<proteinExistence type="predicted"/>
<evidence type="ECO:0000313" key="3">
    <source>
        <dbReference type="EMBL" id="OGF92768.1"/>
    </source>
</evidence>
<dbReference type="EMBL" id="MFIP01000003">
    <property type="protein sequence ID" value="OGF92768.1"/>
    <property type="molecule type" value="Genomic_DNA"/>
</dbReference>
<keyword evidence="1" id="KW-0472">Membrane</keyword>
<gene>
    <name evidence="3" type="ORF">A3H05_02540</name>
</gene>
<protein>
    <recommendedName>
        <fullName evidence="2">Fibronectin type-III domain-containing protein</fullName>
    </recommendedName>
</protein>
<organism evidence="3 4">
    <name type="scientific">Candidatus Giovannonibacteria bacterium RIFCSPLOWO2_12_FULL_43_26</name>
    <dbReference type="NCBI Taxonomy" id="1798363"/>
    <lineage>
        <taxon>Bacteria</taxon>
        <taxon>Candidatus Giovannoniibacteriota</taxon>
    </lineage>
</organism>
<accession>A0A1F5XY16</accession>
<feature type="transmembrane region" description="Helical" evidence="1">
    <location>
        <begin position="7"/>
        <end position="28"/>
    </location>
</feature>
<keyword evidence="1" id="KW-1133">Transmembrane helix</keyword>
<dbReference type="InterPro" id="IPR003961">
    <property type="entry name" value="FN3_dom"/>
</dbReference>
<dbReference type="PROSITE" id="PS50853">
    <property type="entry name" value="FN3"/>
    <property type="match status" value="1"/>
</dbReference>
<dbReference type="Pfam" id="PF25788">
    <property type="entry name" value="Ig_Rha78A_N"/>
    <property type="match status" value="1"/>
</dbReference>
<name>A0A1F5XY16_9BACT</name>
<keyword evidence="1" id="KW-0812">Transmembrane</keyword>
<dbReference type="Proteomes" id="UP000177334">
    <property type="component" value="Unassembled WGS sequence"/>
</dbReference>
<dbReference type="AlphaFoldDB" id="A0A1F5XY16"/>